<proteinExistence type="predicted"/>
<organism evidence="1 2">
    <name type="scientific">Edwardsiella tarda ATCC 15947 = NBRC 105688</name>
    <dbReference type="NCBI Taxonomy" id="667121"/>
    <lineage>
        <taxon>Bacteria</taxon>
        <taxon>Pseudomonadati</taxon>
        <taxon>Pseudomonadota</taxon>
        <taxon>Gammaproteobacteria</taxon>
        <taxon>Enterobacterales</taxon>
        <taxon>Hafniaceae</taxon>
        <taxon>Edwardsiella</taxon>
    </lineage>
</organism>
<protein>
    <submittedName>
        <fullName evidence="1">Uncharacterized protein</fullName>
    </submittedName>
</protein>
<evidence type="ECO:0000313" key="1">
    <source>
        <dbReference type="EMBL" id="UCQ00219.1"/>
    </source>
</evidence>
<name>A0AC61THR6_EDWTA</name>
<gene>
    <name evidence="1" type="ORF">DCL27_16760</name>
</gene>
<dbReference type="Proteomes" id="UP000245918">
    <property type="component" value="Chromosome"/>
</dbReference>
<accession>A0AC61THR6</accession>
<keyword evidence="2" id="KW-1185">Reference proteome</keyword>
<sequence>MKPIADIALMAVVALGLIALGNTLFAWLLICLPLVYGAGQYWHEPPGAPSRPGCS</sequence>
<evidence type="ECO:0000313" key="2">
    <source>
        <dbReference type="Proteomes" id="UP000245918"/>
    </source>
</evidence>
<dbReference type="EMBL" id="CP084506">
    <property type="protein sequence ID" value="UCQ00219.1"/>
    <property type="molecule type" value="Genomic_DNA"/>
</dbReference>
<reference evidence="1" key="1">
    <citation type="submission" date="2021-09" db="EMBL/GenBank/DDBJ databases">
        <title>Comparative genomics of Edwardsiella genus reveals species-based diversity.</title>
        <authorList>
            <person name="Tekedar H.C."/>
            <person name="Kumru S."/>
            <person name="Waldbieser G.C."/>
            <person name="Reichley S.R."/>
            <person name="Lawrence M.L."/>
            <person name="Griffin M.J."/>
        </authorList>
    </citation>
    <scope>NUCLEOTIDE SEQUENCE</scope>
    <source>
        <strain evidence="1">ATCC 15947</strain>
    </source>
</reference>